<keyword evidence="1" id="KW-0732">Signal</keyword>
<organism evidence="2 3">
    <name type="scientific">Trichomalopsis sarcophagae</name>
    <dbReference type="NCBI Taxonomy" id="543379"/>
    <lineage>
        <taxon>Eukaryota</taxon>
        <taxon>Metazoa</taxon>
        <taxon>Ecdysozoa</taxon>
        <taxon>Arthropoda</taxon>
        <taxon>Hexapoda</taxon>
        <taxon>Insecta</taxon>
        <taxon>Pterygota</taxon>
        <taxon>Neoptera</taxon>
        <taxon>Endopterygota</taxon>
        <taxon>Hymenoptera</taxon>
        <taxon>Apocrita</taxon>
        <taxon>Proctotrupomorpha</taxon>
        <taxon>Chalcidoidea</taxon>
        <taxon>Pteromalidae</taxon>
        <taxon>Pteromalinae</taxon>
        <taxon>Trichomalopsis</taxon>
    </lineage>
</organism>
<protein>
    <submittedName>
        <fullName evidence="2">Uncharacterized protein</fullName>
    </submittedName>
</protein>
<dbReference type="OrthoDB" id="7700283at2759"/>
<name>A0A232EUL8_9HYME</name>
<dbReference type="AlphaFoldDB" id="A0A232EUL8"/>
<keyword evidence="3" id="KW-1185">Reference proteome</keyword>
<comment type="caution">
    <text evidence="2">The sequence shown here is derived from an EMBL/GenBank/DDBJ whole genome shotgun (WGS) entry which is preliminary data.</text>
</comment>
<dbReference type="EMBL" id="NNAY01002112">
    <property type="protein sequence ID" value="OXU22045.1"/>
    <property type="molecule type" value="Genomic_DNA"/>
</dbReference>
<accession>A0A232EUL8</accession>
<evidence type="ECO:0000256" key="1">
    <source>
        <dbReference type="SAM" id="SignalP"/>
    </source>
</evidence>
<sequence length="130" mass="15129">MKLIIVLFAVVVAASAFPGYEGWHDPWRSSGWQDPWAVKSAWNPWQSGGWNPWQSGHHHHHEEHVHAIQVPQPHPIPPIHPKPLHLKVHSQAHQFHYHDAKPHHPHLIGYEVYHEPKAEIKHVHGHHSSW</sequence>
<feature type="chain" id="PRO_5012195520" evidence="1">
    <location>
        <begin position="17"/>
        <end position="130"/>
    </location>
</feature>
<evidence type="ECO:0000313" key="3">
    <source>
        <dbReference type="Proteomes" id="UP000215335"/>
    </source>
</evidence>
<feature type="signal peptide" evidence="1">
    <location>
        <begin position="1"/>
        <end position="16"/>
    </location>
</feature>
<dbReference type="Proteomes" id="UP000215335">
    <property type="component" value="Unassembled WGS sequence"/>
</dbReference>
<gene>
    <name evidence="2" type="ORF">TSAR_014295</name>
</gene>
<evidence type="ECO:0000313" key="2">
    <source>
        <dbReference type="EMBL" id="OXU22045.1"/>
    </source>
</evidence>
<proteinExistence type="predicted"/>
<reference evidence="2 3" key="1">
    <citation type="journal article" date="2017" name="Curr. Biol.">
        <title>The Evolution of Venom by Co-option of Single-Copy Genes.</title>
        <authorList>
            <person name="Martinson E.O."/>
            <person name="Mrinalini"/>
            <person name="Kelkar Y.D."/>
            <person name="Chang C.H."/>
            <person name="Werren J.H."/>
        </authorList>
    </citation>
    <scope>NUCLEOTIDE SEQUENCE [LARGE SCALE GENOMIC DNA]</scope>
    <source>
        <strain evidence="2 3">Alberta</strain>
        <tissue evidence="2">Whole body</tissue>
    </source>
</reference>